<dbReference type="RefSeq" id="WP_161005743.1">
    <property type="nucleotide sequence ID" value="NZ_WWCN01000003.1"/>
</dbReference>
<feature type="transmembrane region" description="Helical" evidence="1">
    <location>
        <begin position="145"/>
        <end position="164"/>
    </location>
</feature>
<evidence type="ECO:0000256" key="1">
    <source>
        <dbReference type="SAM" id="Phobius"/>
    </source>
</evidence>
<keyword evidence="1" id="KW-1133">Transmembrane helix</keyword>
<dbReference type="EMBL" id="WWCN01000003">
    <property type="protein sequence ID" value="MYM22236.1"/>
    <property type="molecule type" value="Genomic_DNA"/>
</dbReference>
<feature type="transmembrane region" description="Helical" evidence="1">
    <location>
        <begin position="324"/>
        <end position="342"/>
    </location>
</feature>
<feature type="transmembrane region" description="Helical" evidence="1">
    <location>
        <begin position="176"/>
        <end position="194"/>
    </location>
</feature>
<reference evidence="3 4" key="1">
    <citation type="submission" date="2019-12" db="EMBL/GenBank/DDBJ databases">
        <title>Novel species isolated from a subtropical stream in China.</title>
        <authorList>
            <person name="Lu H."/>
        </authorList>
    </citation>
    <scope>NUCLEOTIDE SEQUENCE [LARGE SCALE GENOMIC DNA]</scope>
    <source>
        <strain evidence="3 4">FT135W</strain>
    </source>
</reference>
<dbReference type="Proteomes" id="UP000479335">
    <property type="component" value="Unassembled WGS sequence"/>
</dbReference>
<evidence type="ECO:0000259" key="2">
    <source>
        <dbReference type="Pfam" id="PF16401"/>
    </source>
</evidence>
<keyword evidence="4" id="KW-1185">Reference proteome</keyword>
<feature type="domain" description="DUF5009" evidence="2">
    <location>
        <begin position="14"/>
        <end position="198"/>
    </location>
</feature>
<accession>A0A6L8K451</accession>
<dbReference type="PANTHER" id="PTHR31061">
    <property type="entry name" value="LD22376P"/>
    <property type="match status" value="1"/>
</dbReference>
<name>A0A6L8K451_9BURK</name>
<feature type="transmembrane region" description="Helical" evidence="1">
    <location>
        <begin position="87"/>
        <end position="107"/>
    </location>
</feature>
<dbReference type="AlphaFoldDB" id="A0A6L8K451"/>
<feature type="transmembrane region" description="Helical" evidence="1">
    <location>
        <begin position="228"/>
        <end position="247"/>
    </location>
</feature>
<dbReference type="PANTHER" id="PTHR31061:SF24">
    <property type="entry name" value="LD22376P"/>
    <property type="match status" value="1"/>
</dbReference>
<feature type="transmembrane region" description="Helical" evidence="1">
    <location>
        <begin position="201"/>
        <end position="222"/>
    </location>
</feature>
<evidence type="ECO:0000313" key="3">
    <source>
        <dbReference type="EMBL" id="MYM22236.1"/>
    </source>
</evidence>
<evidence type="ECO:0000313" key="4">
    <source>
        <dbReference type="Proteomes" id="UP000479335"/>
    </source>
</evidence>
<feature type="transmembrane region" description="Helical" evidence="1">
    <location>
        <begin position="12"/>
        <end position="37"/>
    </location>
</feature>
<feature type="transmembrane region" description="Helical" evidence="1">
    <location>
        <begin position="354"/>
        <end position="372"/>
    </location>
</feature>
<keyword evidence="1" id="KW-0812">Transmembrane</keyword>
<feature type="transmembrane region" description="Helical" evidence="1">
    <location>
        <begin position="256"/>
        <end position="274"/>
    </location>
</feature>
<proteinExistence type="predicted"/>
<organism evidence="3 4">
    <name type="scientific">Duganella flavida</name>
    <dbReference type="NCBI Taxonomy" id="2692175"/>
    <lineage>
        <taxon>Bacteria</taxon>
        <taxon>Pseudomonadati</taxon>
        <taxon>Pseudomonadota</taxon>
        <taxon>Betaproteobacteria</taxon>
        <taxon>Burkholderiales</taxon>
        <taxon>Oxalobacteraceae</taxon>
        <taxon>Telluria group</taxon>
        <taxon>Duganella</taxon>
    </lineage>
</organism>
<feature type="transmembrane region" description="Helical" evidence="1">
    <location>
        <begin position="119"/>
        <end position="138"/>
    </location>
</feature>
<keyword evidence="1" id="KW-0472">Membrane</keyword>
<protein>
    <submittedName>
        <fullName evidence="3">DUF5009 domain-containing protein</fullName>
    </submittedName>
</protein>
<dbReference type="InterPro" id="IPR032176">
    <property type="entry name" value="DUF5009"/>
</dbReference>
<feature type="transmembrane region" description="Helical" evidence="1">
    <location>
        <begin position="57"/>
        <end position="75"/>
    </location>
</feature>
<comment type="caution">
    <text evidence="3">The sequence shown here is derived from an EMBL/GenBank/DDBJ whole genome shotgun (WGS) entry which is preliminary data.</text>
</comment>
<sequence length="381" mass="41816">MANSKSPATTRVLAIDVFRGITIAVMIFVNTLAGVRGMPAWMDHAPADADAMTFPDVVFPAFLFIVGMSIPFAMAQREAAADHGWRLWRHVLARVAGLLVLGVFMVNAEEGYNEAAMGMSIHMWSLCFYTCAIVVWAVYRFKHAWMLRVAGLAGLLVLALVFRGGPDGSLRFAPQWWGILGLIGWAYLYGAVTWGLTSGRLLPLTTIMLAGTAWYCFAGTGAAQTENAVHASITLCGMLTAQLFFAAGRKAPFQRALLLAAGLALLAWLLRPYFHISKIYATPSWALYSSAICVLLFAALFWMVDLKQYSGWTAYFRPAAANPLLVYIVPYIVYAAMQYLHLSFPAVLGAGWPGLLWAIAYTAFIVALAVVFKRLHIKLQL</sequence>
<feature type="transmembrane region" description="Helical" evidence="1">
    <location>
        <begin position="286"/>
        <end position="304"/>
    </location>
</feature>
<dbReference type="Pfam" id="PF16401">
    <property type="entry name" value="DUF5009"/>
    <property type="match status" value="1"/>
</dbReference>
<gene>
    <name evidence="3" type="ORF">GTP46_06225</name>
</gene>